<dbReference type="OrthoDB" id="5569640at2"/>
<dbReference type="KEGG" id="mmob:F6R98_09490"/>
<proteinExistence type="predicted"/>
<protein>
    <recommendedName>
        <fullName evidence="3">Glycine zipper family protein</fullName>
    </recommendedName>
</protein>
<evidence type="ECO:0000313" key="2">
    <source>
        <dbReference type="Proteomes" id="UP000325755"/>
    </source>
</evidence>
<evidence type="ECO:0008006" key="3">
    <source>
        <dbReference type="Google" id="ProtNLM"/>
    </source>
</evidence>
<dbReference type="Proteomes" id="UP000325755">
    <property type="component" value="Chromosome"/>
</dbReference>
<accession>A0A5Q0BKU3</accession>
<dbReference type="EMBL" id="CP044205">
    <property type="protein sequence ID" value="QFY42824.1"/>
    <property type="molecule type" value="Genomic_DNA"/>
</dbReference>
<organism evidence="1 2">
    <name type="scientific">Candidatus Methylospira mobilis</name>
    <dbReference type="NCBI Taxonomy" id="1808979"/>
    <lineage>
        <taxon>Bacteria</taxon>
        <taxon>Pseudomonadati</taxon>
        <taxon>Pseudomonadota</taxon>
        <taxon>Gammaproteobacteria</taxon>
        <taxon>Methylococcales</taxon>
        <taxon>Methylococcaceae</taxon>
        <taxon>Candidatus Methylospira</taxon>
    </lineage>
</organism>
<name>A0A5Q0BKU3_9GAMM</name>
<evidence type="ECO:0000313" key="1">
    <source>
        <dbReference type="EMBL" id="QFY42824.1"/>
    </source>
</evidence>
<gene>
    <name evidence="1" type="ORF">F6R98_09490</name>
</gene>
<dbReference type="InParanoid" id="A0A5Q0BKU3"/>
<keyword evidence="2" id="KW-1185">Reference proteome</keyword>
<sequence>MIVLIGCDGCANTSNNVWKPVVDPYNDPNAARITQDEHECAVLAKQAGDPEASSSNSAVAGGLTRVAGAAVSAVIGNPVAGAVIGAASGGVGAAASGSGAETDYRNALSNCMRQRGHKVIN</sequence>
<reference evidence="1 2" key="1">
    <citation type="submission" date="2019-09" db="EMBL/GenBank/DDBJ databases">
        <title>Ecophysiology of the spiral-shaped methanotroph Methylospira mobilis as revealed by the complete genome sequence.</title>
        <authorList>
            <person name="Oshkin I.Y."/>
            <person name="Dedysh S.N."/>
            <person name="Miroshnikov K."/>
            <person name="Danilova O.V."/>
            <person name="Hakobyan A."/>
            <person name="Liesack W."/>
        </authorList>
    </citation>
    <scope>NUCLEOTIDE SEQUENCE [LARGE SCALE GENOMIC DNA]</scope>
    <source>
        <strain evidence="1 2">Shm1</strain>
    </source>
</reference>
<dbReference type="AlphaFoldDB" id="A0A5Q0BKU3"/>